<comment type="similarity">
    <text evidence="2 6">Belongs to the glycosyl hydrolase 42 family.</text>
</comment>
<comment type="catalytic activity">
    <reaction evidence="1 6">
        <text>Hydrolysis of terminal non-reducing beta-D-galactose residues in beta-D-galactosides.</text>
        <dbReference type="EC" id="3.2.1.23"/>
    </reaction>
</comment>
<evidence type="ECO:0000256" key="6">
    <source>
        <dbReference type="PIRNR" id="PIRNR001084"/>
    </source>
</evidence>
<sequence length="686" mass="74450">MTHTPAHPPPVHPLTALSHKLGSIAYGGDYNPEQWPRHVWQEDVRLMREAGVNLVTVGVFAWSRIQPRPGTYDFGLLDEVLDLLHAHGIAVDLATATAAPPPWFTHLHPDARPVTASGTRLAHGSRQVFCPSHPAYAEAADALVTALAERYADHPALVLWHVHNEFGNHNALCYCDVSAAAFRTWLGERYTTLDTLNEVWGTDFWGQRYGDWDEIEPPRDTTAFRNPGQDLDFRRFSSDALLARHRAEAALLRRLAPGIPLTTNHLGTLEKKVDAHSFAAECDLVSLDHYLPAADPDGHIDLALNADLARGMAAGRPWLLMEHSTSAVNWQPVNVAKQPGQMRRNSLTHLARGADGVLFFQWRQSRAGAEKWHSAMLPHGGTDTRIWKEVRGLGADLAALGEVTGTRVAADVALLFDWHNWWALEMEARPSGPMRYLDTVRDWYEALWRLNITCDVVAPGADLTSYKAVVAPNLYLLSDEHADALTRYVRDGGHLAVGCFSGVVDAGDRIRLGGYPGALREVLGLRVDEYLPLRPGDTVSLSDGSTAGQWAERVEPRGCTPVLRFANGPDGGPAPGGPALTRHAYGAGTSWYVATRASGATLRELVLRLGEEAGLRPVADVPDGVEAVRRSGPDGSYLFLVNHGEVPAKVLVEGTGLLDATAGGSFTEIPAGGVAVVLETSAGPRS</sequence>
<dbReference type="RefSeq" id="WP_276109178.1">
    <property type="nucleotide sequence ID" value="NZ_JARJBB010000005.1"/>
</dbReference>
<dbReference type="EMBL" id="JARJBB010000005">
    <property type="protein sequence ID" value="MDF3299633.1"/>
    <property type="molecule type" value="Genomic_DNA"/>
</dbReference>
<dbReference type="InterPro" id="IPR013780">
    <property type="entry name" value="Glyco_hydro_b"/>
</dbReference>
<dbReference type="InterPro" id="IPR013738">
    <property type="entry name" value="Beta_galactosidase_Trimer"/>
</dbReference>
<accession>A0ABT6A4R1</accession>
<dbReference type="InterPro" id="IPR029062">
    <property type="entry name" value="Class_I_gatase-like"/>
</dbReference>
<dbReference type="InterPro" id="IPR003476">
    <property type="entry name" value="Glyco_hydro_42"/>
</dbReference>
<dbReference type="SUPFAM" id="SSF52317">
    <property type="entry name" value="Class I glutamine amidotransferase-like"/>
    <property type="match status" value="1"/>
</dbReference>
<evidence type="ECO:0000256" key="5">
    <source>
        <dbReference type="ARBA" id="ARBA00023295"/>
    </source>
</evidence>
<dbReference type="SUPFAM" id="SSF51445">
    <property type="entry name" value="(Trans)glycosidases"/>
    <property type="match status" value="1"/>
</dbReference>
<evidence type="ECO:0000313" key="11">
    <source>
        <dbReference type="Proteomes" id="UP001221150"/>
    </source>
</evidence>
<gene>
    <name evidence="10" type="ORF">P3H78_13535</name>
</gene>
<keyword evidence="5 6" id="KW-0326">Glycosidase</keyword>
<dbReference type="CDD" id="cd03143">
    <property type="entry name" value="A4_beta-galactosidase_middle_domain"/>
    <property type="match status" value="1"/>
</dbReference>
<evidence type="ECO:0000256" key="4">
    <source>
        <dbReference type="ARBA" id="ARBA00022801"/>
    </source>
</evidence>
<evidence type="ECO:0000259" key="8">
    <source>
        <dbReference type="Pfam" id="PF08532"/>
    </source>
</evidence>
<dbReference type="Pfam" id="PF02449">
    <property type="entry name" value="Glyco_hydro_42"/>
    <property type="match status" value="1"/>
</dbReference>
<organism evidence="10 11">
    <name type="scientific">Streptomyces tropicalis</name>
    <dbReference type="NCBI Taxonomy" id="3034234"/>
    <lineage>
        <taxon>Bacteria</taxon>
        <taxon>Bacillati</taxon>
        <taxon>Actinomycetota</taxon>
        <taxon>Actinomycetes</taxon>
        <taxon>Kitasatosporales</taxon>
        <taxon>Streptomycetaceae</taxon>
        <taxon>Streptomyces</taxon>
    </lineage>
</organism>
<dbReference type="InterPro" id="IPR017853">
    <property type="entry name" value="GH"/>
</dbReference>
<keyword evidence="11" id="KW-1185">Reference proteome</keyword>
<dbReference type="InterPro" id="IPR013739">
    <property type="entry name" value="Beta_galactosidase_C"/>
</dbReference>
<dbReference type="InterPro" id="IPR013529">
    <property type="entry name" value="Glyco_hydro_42_N"/>
</dbReference>
<dbReference type="Pfam" id="PF08532">
    <property type="entry name" value="Glyco_hydro_42M"/>
    <property type="match status" value="1"/>
</dbReference>
<proteinExistence type="inferred from homology"/>
<protein>
    <recommendedName>
        <fullName evidence="3 6">Beta-galactosidase</fullName>
        <shortName evidence="6">Beta-gal</shortName>
        <ecNumber evidence="3 6">3.2.1.23</ecNumber>
    </recommendedName>
</protein>
<dbReference type="PANTHER" id="PTHR36447:SF1">
    <property type="entry name" value="BETA-GALACTOSIDASE GANA"/>
    <property type="match status" value="1"/>
</dbReference>
<dbReference type="Gene3D" id="3.40.50.880">
    <property type="match status" value="1"/>
</dbReference>
<dbReference type="EC" id="3.2.1.23" evidence="3 6"/>
<evidence type="ECO:0000259" key="9">
    <source>
        <dbReference type="Pfam" id="PF08533"/>
    </source>
</evidence>
<keyword evidence="4 6" id="KW-0378">Hydrolase</keyword>
<evidence type="ECO:0000256" key="1">
    <source>
        <dbReference type="ARBA" id="ARBA00001412"/>
    </source>
</evidence>
<dbReference type="PANTHER" id="PTHR36447">
    <property type="entry name" value="BETA-GALACTOSIDASE GANA"/>
    <property type="match status" value="1"/>
</dbReference>
<dbReference type="Pfam" id="PF08533">
    <property type="entry name" value="Glyco_hydro_42C"/>
    <property type="match status" value="1"/>
</dbReference>
<evidence type="ECO:0000313" key="10">
    <source>
        <dbReference type="EMBL" id="MDF3299633.1"/>
    </source>
</evidence>
<name>A0ABT6A4R1_9ACTN</name>
<feature type="domain" description="Glycoside hydrolase family 42 N-terminal" evidence="7">
    <location>
        <begin position="29"/>
        <end position="399"/>
    </location>
</feature>
<evidence type="ECO:0000256" key="2">
    <source>
        <dbReference type="ARBA" id="ARBA00005940"/>
    </source>
</evidence>
<evidence type="ECO:0000256" key="3">
    <source>
        <dbReference type="ARBA" id="ARBA00012756"/>
    </source>
</evidence>
<reference evidence="10 11" key="1">
    <citation type="submission" date="2023-03" db="EMBL/GenBank/DDBJ databases">
        <title>Draft genome sequence of Streptomyces sp. K1PA1 isolated from peat swamp forest in Thailand.</title>
        <authorList>
            <person name="Klaysubun C."/>
            <person name="Duangmal K."/>
        </authorList>
    </citation>
    <scope>NUCLEOTIDE SEQUENCE [LARGE SCALE GENOMIC DNA]</scope>
    <source>
        <strain evidence="10 11">K1PA1</strain>
    </source>
</reference>
<dbReference type="Gene3D" id="2.60.40.1180">
    <property type="entry name" value="Golgi alpha-mannosidase II"/>
    <property type="match status" value="1"/>
</dbReference>
<feature type="domain" description="Beta-galactosidase C-terminal" evidence="9">
    <location>
        <begin position="624"/>
        <end position="677"/>
    </location>
</feature>
<feature type="domain" description="Beta-galactosidase trimerisation" evidence="8">
    <location>
        <begin position="410"/>
        <end position="615"/>
    </location>
</feature>
<comment type="caution">
    <text evidence="10">The sequence shown here is derived from an EMBL/GenBank/DDBJ whole genome shotgun (WGS) entry which is preliminary data.</text>
</comment>
<evidence type="ECO:0000259" key="7">
    <source>
        <dbReference type="Pfam" id="PF02449"/>
    </source>
</evidence>
<dbReference type="Gene3D" id="3.20.20.80">
    <property type="entry name" value="Glycosidases"/>
    <property type="match status" value="1"/>
</dbReference>
<dbReference type="PIRSF" id="PIRSF001084">
    <property type="entry name" value="B-galactosidase"/>
    <property type="match status" value="1"/>
</dbReference>
<dbReference type="Proteomes" id="UP001221150">
    <property type="component" value="Unassembled WGS sequence"/>
</dbReference>